<proteinExistence type="predicted"/>
<name>A0A2H0WLK8_9BACT</name>
<reference evidence="2" key="1">
    <citation type="submission" date="2017-09" db="EMBL/GenBank/DDBJ databases">
        <title>Depth-based differentiation of microbial function through sediment-hosted aquifers and enrichment of novel symbionts in the deep terrestrial subsurface.</title>
        <authorList>
            <person name="Probst A.J."/>
            <person name="Ladd B."/>
            <person name="Jarett J.K."/>
            <person name="Geller-Mcgrath D.E."/>
            <person name="Sieber C.M.K."/>
            <person name="Emerson J.B."/>
            <person name="Anantharaman K."/>
            <person name="Thomas B.C."/>
            <person name="Malmstrom R."/>
            <person name="Stieglmeier M."/>
            <person name="Klingl A."/>
            <person name="Woyke T."/>
            <person name="Ryan C.M."/>
            <person name="Banfield J.F."/>
        </authorList>
    </citation>
    <scope>NUCLEOTIDE SEQUENCE [LARGE SCALE GENOMIC DNA]</scope>
</reference>
<accession>A0A2H0WLK8</accession>
<organism evidence="1 2">
    <name type="scientific">Candidatus Tagabacteria bacterium CG09_land_8_20_14_0_10_41_14</name>
    <dbReference type="NCBI Taxonomy" id="1975021"/>
    <lineage>
        <taxon>Bacteria</taxon>
        <taxon>Candidatus Tagaibacteriota</taxon>
    </lineage>
</organism>
<evidence type="ECO:0000313" key="2">
    <source>
        <dbReference type="Proteomes" id="UP000230353"/>
    </source>
</evidence>
<dbReference type="AlphaFoldDB" id="A0A2H0WLK8"/>
<protein>
    <submittedName>
        <fullName evidence="1">Uncharacterized protein</fullName>
    </submittedName>
</protein>
<comment type="caution">
    <text evidence="1">The sequence shown here is derived from an EMBL/GenBank/DDBJ whole genome shotgun (WGS) entry which is preliminary data.</text>
</comment>
<dbReference type="InterPro" id="IPR045660">
    <property type="entry name" value="DUF6390"/>
</dbReference>
<dbReference type="EMBL" id="PEZL01000016">
    <property type="protein sequence ID" value="PIS13553.1"/>
    <property type="molecule type" value="Genomic_DNA"/>
</dbReference>
<dbReference type="Proteomes" id="UP000230353">
    <property type="component" value="Unassembled WGS sequence"/>
</dbReference>
<gene>
    <name evidence="1" type="ORF">COT67_01180</name>
</gene>
<evidence type="ECO:0000313" key="1">
    <source>
        <dbReference type="EMBL" id="PIS13553.1"/>
    </source>
</evidence>
<sequence length="64" mass="7469">MCLATPKSRNKIQETIINHYHNFHVFDIYRRAGLLRSGVKDKILDTINNCRIAWGPVYIPTEIL</sequence>
<dbReference type="Pfam" id="PF19927">
    <property type="entry name" value="DUF6390"/>
    <property type="match status" value="1"/>
</dbReference>